<sequence>MVFGVYIDKRRYFATVFPSFFYKKNPIILLRIMGLCVVIITVFIASTPFFIYQLSYNRLYLKH</sequence>
<evidence type="ECO:0000256" key="1">
    <source>
        <dbReference type="SAM" id="Phobius"/>
    </source>
</evidence>
<evidence type="ECO:0000313" key="3">
    <source>
        <dbReference type="EMBL" id="QII10802.1"/>
    </source>
</evidence>
<reference evidence="2" key="1">
    <citation type="journal article" date="2006" name="Nature">
        <title>Deciphering the evolution and metabolism of an anammox bacterium from a community genome.</title>
        <authorList>
            <person name="Strous M."/>
            <person name="Pelletier E."/>
            <person name="Mangenot S."/>
            <person name="Rattei T."/>
            <person name="Lehner A."/>
            <person name="Taylor M.W."/>
            <person name="Horn M."/>
            <person name="Daims H."/>
            <person name="Bartol-Mavel D."/>
            <person name="Wincker P."/>
            <person name="Barbe V."/>
            <person name="Fonknechten N."/>
            <person name="Vallenet D."/>
            <person name="Segurens B."/>
            <person name="Schenowitz-Truong C."/>
            <person name="Medigue C."/>
            <person name="Collingro A."/>
            <person name="Snel B."/>
            <person name="Dutilh B.E."/>
            <person name="OpDenCamp H.J.M."/>
            <person name="vanDerDrift C."/>
            <person name="Cirpus I."/>
            <person name="vanDePas-Schoonen K.T."/>
            <person name="Harhangi H.R."/>
            <person name="vanNiftrik L."/>
            <person name="Schmid M."/>
            <person name="Keltjens J."/>
            <person name="vanDeVossenberg J."/>
            <person name="Kartal B."/>
            <person name="Meier H."/>
            <person name="Frishman D."/>
            <person name="Huynen M.A."/>
            <person name="Mewes H."/>
            <person name="Weissenbach J."/>
            <person name="Jetten M.S.M."/>
            <person name="Wagner M."/>
            <person name="LePaslier D."/>
        </authorList>
    </citation>
    <scope>NUCLEOTIDE SEQUENCE</scope>
</reference>
<proteinExistence type="predicted"/>
<evidence type="ECO:0000313" key="4">
    <source>
        <dbReference type="Proteomes" id="UP000501926"/>
    </source>
</evidence>
<keyword evidence="1" id="KW-1133">Transmembrane helix</keyword>
<dbReference type="Proteomes" id="UP000501926">
    <property type="component" value="Chromosome"/>
</dbReference>
<protein>
    <submittedName>
        <fullName evidence="2">Uncharacterized protein</fullName>
    </submittedName>
</protein>
<keyword evidence="1" id="KW-0472">Membrane</keyword>
<dbReference type="EMBL" id="CP049055">
    <property type="protein sequence ID" value="QII10802.1"/>
    <property type="molecule type" value="Genomic_DNA"/>
</dbReference>
<organism evidence="2">
    <name type="scientific">Kuenenia stuttgartiensis</name>
    <dbReference type="NCBI Taxonomy" id="174633"/>
    <lineage>
        <taxon>Bacteria</taxon>
        <taxon>Pseudomonadati</taxon>
        <taxon>Planctomycetota</taxon>
        <taxon>Candidatus Brocadiia</taxon>
        <taxon>Candidatus Brocadiales</taxon>
        <taxon>Candidatus Brocadiaceae</taxon>
        <taxon>Candidatus Kuenenia</taxon>
    </lineage>
</organism>
<dbReference type="AlphaFoldDB" id="Q1Q192"/>
<accession>Q1Q192</accession>
<gene>
    <name evidence="3" type="ORF">KsCSTR_14230</name>
    <name evidence="2" type="ORF">kuste3019</name>
</gene>
<reference evidence="3 4" key="3">
    <citation type="submission" date="2020-02" db="EMBL/GenBank/DDBJ databases">
        <title>Newly sequenced genome of strain CSTR1 showed variability in Candidatus Kuenenia stuttgartiensis genomes.</title>
        <authorList>
            <person name="Ding C."/>
            <person name="Adrian L."/>
        </authorList>
    </citation>
    <scope>NUCLEOTIDE SEQUENCE [LARGE SCALE GENOMIC DNA]</scope>
    <source>
        <strain evidence="3 4">CSTR1</strain>
    </source>
</reference>
<evidence type="ECO:0000313" key="2">
    <source>
        <dbReference type="EMBL" id="CAJ73774.1"/>
    </source>
</evidence>
<dbReference type="EMBL" id="CT573071">
    <property type="protein sequence ID" value="CAJ73774.1"/>
    <property type="molecule type" value="Genomic_DNA"/>
</dbReference>
<reference evidence="2" key="2">
    <citation type="submission" date="2006-01" db="EMBL/GenBank/DDBJ databases">
        <authorList>
            <person name="Genoscope"/>
        </authorList>
    </citation>
    <scope>NUCLEOTIDE SEQUENCE</scope>
</reference>
<feature type="transmembrane region" description="Helical" evidence="1">
    <location>
        <begin position="28"/>
        <end position="52"/>
    </location>
</feature>
<name>Q1Q192_KUEST</name>
<keyword evidence="1" id="KW-0812">Transmembrane</keyword>